<keyword evidence="9 12" id="KW-0472">Membrane</keyword>
<dbReference type="GO" id="GO:0005886">
    <property type="term" value="C:plasma membrane"/>
    <property type="evidence" value="ECO:0007669"/>
    <property type="project" value="UniProtKB-SubCell"/>
</dbReference>
<dbReference type="OrthoDB" id="9805884at2"/>
<gene>
    <name evidence="14" type="ORF">SAMN05660964_02029</name>
</gene>
<keyword evidence="4" id="KW-0997">Cell inner membrane</keyword>
<dbReference type="STRING" id="525918.SAMN05660964_02029"/>
<keyword evidence="2 12" id="KW-0813">Transport</keyword>
<organism evidence="14 15">
    <name type="scientific">Thiothrix caldifontis</name>
    <dbReference type="NCBI Taxonomy" id="525918"/>
    <lineage>
        <taxon>Bacteria</taxon>
        <taxon>Pseudomonadati</taxon>
        <taxon>Pseudomonadota</taxon>
        <taxon>Gammaproteobacteria</taxon>
        <taxon>Thiotrichales</taxon>
        <taxon>Thiotrichaceae</taxon>
        <taxon>Thiothrix</taxon>
    </lineage>
</organism>
<comment type="similarity">
    <text evidence="10">Belongs to the binding-protein-dependent transport system permease family. OppBC subfamily.</text>
</comment>
<dbReference type="Proteomes" id="UP000199397">
    <property type="component" value="Unassembled WGS sequence"/>
</dbReference>
<feature type="transmembrane region" description="Helical" evidence="12">
    <location>
        <begin position="120"/>
        <end position="142"/>
    </location>
</feature>
<dbReference type="InterPro" id="IPR025966">
    <property type="entry name" value="OppC_N"/>
</dbReference>
<dbReference type="InterPro" id="IPR050366">
    <property type="entry name" value="BP-dependent_transpt_permease"/>
</dbReference>
<dbReference type="PROSITE" id="PS50928">
    <property type="entry name" value="ABC_TM1"/>
    <property type="match status" value="1"/>
</dbReference>
<evidence type="ECO:0000256" key="11">
    <source>
        <dbReference type="ARBA" id="ARBA00072251"/>
    </source>
</evidence>
<comment type="subcellular location">
    <subcellularLocation>
        <location evidence="1">Cell inner membrane</location>
        <topology evidence="1">Multi-pass membrane protein</topology>
    </subcellularLocation>
    <subcellularLocation>
        <location evidence="12">Cell membrane</location>
        <topology evidence="12">Multi-pass membrane protein</topology>
    </subcellularLocation>
</comment>
<evidence type="ECO:0000256" key="9">
    <source>
        <dbReference type="ARBA" id="ARBA00023136"/>
    </source>
</evidence>
<evidence type="ECO:0000313" key="14">
    <source>
        <dbReference type="EMBL" id="SEA62314.1"/>
    </source>
</evidence>
<evidence type="ECO:0000256" key="8">
    <source>
        <dbReference type="ARBA" id="ARBA00022989"/>
    </source>
</evidence>
<dbReference type="SUPFAM" id="SSF161098">
    <property type="entry name" value="MetI-like"/>
    <property type="match status" value="1"/>
</dbReference>
<dbReference type="EMBL" id="FNQP01000010">
    <property type="protein sequence ID" value="SEA62314.1"/>
    <property type="molecule type" value="Genomic_DNA"/>
</dbReference>
<dbReference type="Pfam" id="PF12911">
    <property type="entry name" value="OppC_N"/>
    <property type="match status" value="1"/>
</dbReference>
<name>A0A1H4CPL9_9GAMM</name>
<feature type="transmembrane region" description="Helical" evidence="12">
    <location>
        <begin position="87"/>
        <end position="108"/>
    </location>
</feature>
<evidence type="ECO:0000256" key="3">
    <source>
        <dbReference type="ARBA" id="ARBA00022475"/>
    </source>
</evidence>
<feature type="transmembrane region" description="Helical" evidence="12">
    <location>
        <begin position="148"/>
        <end position="167"/>
    </location>
</feature>
<dbReference type="PANTHER" id="PTHR43386">
    <property type="entry name" value="OLIGOPEPTIDE TRANSPORT SYSTEM PERMEASE PROTEIN APPC"/>
    <property type="match status" value="1"/>
</dbReference>
<evidence type="ECO:0000256" key="5">
    <source>
        <dbReference type="ARBA" id="ARBA00022692"/>
    </source>
</evidence>
<evidence type="ECO:0000259" key="13">
    <source>
        <dbReference type="PROSITE" id="PS50928"/>
    </source>
</evidence>
<protein>
    <recommendedName>
        <fullName evidence="11">Oligopeptide transport system permease protein OppC</fullName>
    </recommendedName>
</protein>
<proteinExistence type="inferred from homology"/>
<evidence type="ECO:0000256" key="2">
    <source>
        <dbReference type="ARBA" id="ARBA00022448"/>
    </source>
</evidence>
<dbReference type="AlphaFoldDB" id="A0A1H4CPL9"/>
<feature type="transmembrane region" description="Helical" evidence="12">
    <location>
        <begin position="21"/>
        <end position="43"/>
    </location>
</feature>
<dbReference type="CDD" id="cd06261">
    <property type="entry name" value="TM_PBP2"/>
    <property type="match status" value="1"/>
</dbReference>
<evidence type="ECO:0000256" key="10">
    <source>
        <dbReference type="ARBA" id="ARBA00024202"/>
    </source>
</evidence>
<dbReference type="InterPro" id="IPR000515">
    <property type="entry name" value="MetI-like"/>
</dbReference>
<dbReference type="Pfam" id="PF00528">
    <property type="entry name" value="BPD_transp_1"/>
    <property type="match status" value="1"/>
</dbReference>
<sequence length="286" mass="31168">MTKPFNQGLWNKALRRLRRNKMAVGSAVVLLAIGLLCVLGPLFSPHPYDEIYWDSMGIPPNAEQGFWFGTDANGRDLFVRTLIGGQISLMVGLAATAVSLLIGVLYGATAGYLGGRTDALMMRLVDVLYALPFMFFVILLMVYFGRSIFLIFVAIGAVEWLTMARIVRGQALSLKGRAFVEAARVCGVSHFGIIRRHIVPNTLGSVIVYATLTVPQVILFESFLSFLGLGVQEPLTSWGVLIAEGAAQMETAPWMLLFPAGFLAVTLFCLNFLGDGLRDALDPKST</sequence>
<accession>A0A1H4CPL9</accession>
<keyword evidence="3" id="KW-1003">Cell membrane</keyword>
<dbReference type="GO" id="GO:0015833">
    <property type="term" value="P:peptide transport"/>
    <property type="evidence" value="ECO:0007669"/>
    <property type="project" value="UniProtKB-KW"/>
</dbReference>
<keyword evidence="5 12" id="KW-0812">Transmembrane</keyword>
<keyword evidence="7" id="KW-0653">Protein transport</keyword>
<evidence type="ECO:0000256" key="12">
    <source>
        <dbReference type="RuleBase" id="RU363032"/>
    </source>
</evidence>
<reference evidence="14 15" key="1">
    <citation type="submission" date="2016-10" db="EMBL/GenBank/DDBJ databases">
        <authorList>
            <person name="de Groot N.N."/>
        </authorList>
    </citation>
    <scope>NUCLEOTIDE SEQUENCE [LARGE SCALE GENOMIC DNA]</scope>
    <source>
        <strain evidence="14 15">DSM 21228</strain>
    </source>
</reference>
<dbReference type="InterPro" id="IPR035906">
    <property type="entry name" value="MetI-like_sf"/>
</dbReference>
<feature type="transmembrane region" description="Helical" evidence="12">
    <location>
        <begin position="251"/>
        <end position="274"/>
    </location>
</feature>
<dbReference type="GO" id="GO:0015031">
    <property type="term" value="P:protein transport"/>
    <property type="evidence" value="ECO:0007669"/>
    <property type="project" value="UniProtKB-KW"/>
</dbReference>
<evidence type="ECO:0000256" key="7">
    <source>
        <dbReference type="ARBA" id="ARBA00022927"/>
    </source>
</evidence>
<evidence type="ECO:0000256" key="1">
    <source>
        <dbReference type="ARBA" id="ARBA00004429"/>
    </source>
</evidence>
<evidence type="ECO:0000313" key="15">
    <source>
        <dbReference type="Proteomes" id="UP000199397"/>
    </source>
</evidence>
<keyword evidence="15" id="KW-1185">Reference proteome</keyword>
<keyword evidence="6" id="KW-0571">Peptide transport</keyword>
<feature type="transmembrane region" description="Helical" evidence="12">
    <location>
        <begin position="206"/>
        <end position="231"/>
    </location>
</feature>
<dbReference type="PANTHER" id="PTHR43386:SF2">
    <property type="entry name" value="OLIGOPEPTIDE TRANSPORT SYSTEM PERMEASE PROTEIN OPPC"/>
    <property type="match status" value="1"/>
</dbReference>
<evidence type="ECO:0000256" key="6">
    <source>
        <dbReference type="ARBA" id="ARBA00022856"/>
    </source>
</evidence>
<feature type="domain" description="ABC transmembrane type-1" evidence="13">
    <location>
        <begin position="85"/>
        <end position="274"/>
    </location>
</feature>
<dbReference type="GO" id="GO:0055085">
    <property type="term" value="P:transmembrane transport"/>
    <property type="evidence" value="ECO:0007669"/>
    <property type="project" value="InterPro"/>
</dbReference>
<evidence type="ECO:0000256" key="4">
    <source>
        <dbReference type="ARBA" id="ARBA00022519"/>
    </source>
</evidence>
<dbReference type="Gene3D" id="1.10.3720.10">
    <property type="entry name" value="MetI-like"/>
    <property type="match status" value="1"/>
</dbReference>
<dbReference type="RefSeq" id="WP_093068200.1">
    <property type="nucleotide sequence ID" value="NZ_FNQP01000010.1"/>
</dbReference>
<keyword evidence="8 12" id="KW-1133">Transmembrane helix</keyword>